<dbReference type="SMART" id="SM00382">
    <property type="entry name" value="AAA"/>
    <property type="match status" value="1"/>
</dbReference>
<evidence type="ECO:0000256" key="8">
    <source>
        <dbReference type="ARBA" id="ARBA00022801"/>
    </source>
</evidence>
<evidence type="ECO:0000256" key="11">
    <source>
        <dbReference type="ARBA" id="ARBA00023136"/>
    </source>
</evidence>
<dbReference type="NCBIfam" id="TIGR01727">
    <property type="entry name" value="oligo_HPY"/>
    <property type="match status" value="1"/>
</dbReference>
<keyword evidence="4" id="KW-1003">Cell membrane</keyword>
<evidence type="ECO:0000256" key="15">
    <source>
        <dbReference type="ARBA" id="ARBA00041187"/>
    </source>
</evidence>
<dbReference type="OrthoDB" id="9802264at2"/>
<keyword evidence="19" id="KW-1185">Reference proteome</keyword>
<dbReference type="Gene3D" id="3.40.50.300">
    <property type="entry name" value="P-loop containing nucleotide triphosphate hydrolases"/>
    <property type="match status" value="1"/>
</dbReference>
<dbReference type="InterPro" id="IPR003439">
    <property type="entry name" value="ABC_transporter-like_ATP-bd"/>
</dbReference>
<evidence type="ECO:0000256" key="4">
    <source>
        <dbReference type="ARBA" id="ARBA00022475"/>
    </source>
</evidence>
<keyword evidence="9 18" id="KW-0067">ATP-binding</keyword>
<keyword evidence="7" id="KW-0547">Nucleotide-binding</keyword>
<dbReference type="EMBL" id="RAQK01000001">
    <property type="protein sequence ID" value="RKE97519.1"/>
    <property type="molecule type" value="Genomic_DNA"/>
</dbReference>
<dbReference type="InterPro" id="IPR050319">
    <property type="entry name" value="ABC_transp_ATP-bind"/>
</dbReference>
<dbReference type="RefSeq" id="WP_025060908.1">
    <property type="nucleotide sequence ID" value="NZ_RAQK01000001.1"/>
</dbReference>
<dbReference type="Proteomes" id="UP000284407">
    <property type="component" value="Unassembled WGS sequence"/>
</dbReference>
<evidence type="ECO:0000313" key="19">
    <source>
        <dbReference type="Proteomes" id="UP000284407"/>
    </source>
</evidence>
<evidence type="ECO:0000256" key="7">
    <source>
        <dbReference type="ARBA" id="ARBA00022741"/>
    </source>
</evidence>
<dbReference type="SUPFAM" id="SSF52540">
    <property type="entry name" value="P-loop containing nucleoside triphosphate hydrolases"/>
    <property type="match status" value="1"/>
</dbReference>
<evidence type="ECO:0000256" key="1">
    <source>
        <dbReference type="ARBA" id="ARBA00004417"/>
    </source>
</evidence>
<keyword evidence="8" id="KW-0378">Hydrolase</keyword>
<dbReference type="GO" id="GO:0016887">
    <property type="term" value="F:ATP hydrolysis activity"/>
    <property type="evidence" value="ECO:0007669"/>
    <property type="project" value="InterPro"/>
</dbReference>
<comment type="subunit">
    <text evidence="2">The complex is composed of two ATP-binding proteins (GsiA), two transmembrane proteins (GsiC and GsiD) and a solute-binding protein (GsiB).</text>
</comment>
<proteinExistence type="inferred from homology"/>
<evidence type="ECO:0000256" key="9">
    <source>
        <dbReference type="ARBA" id="ARBA00022840"/>
    </source>
</evidence>
<comment type="caution">
    <text evidence="18">The sequence shown here is derived from an EMBL/GenBank/DDBJ whole genome shotgun (WGS) entry which is preliminary data.</text>
</comment>
<dbReference type="AlphaFoldDB" id="A0A420DTP7"/>
<evidence type="ECO:0000313" key="18">
    <source>
        <dbReference type="EMBL" id="RKE97519.1"/>
    </source>
</evidence>
<evidence type="ECO:0000256" key="10">
    <source>
        <dbReference type="ARBA" id="ARBA00022967"/>
    </source>
</evidence>
<reference evidence="18 19" key="1">
    <citation type="submission" date="2018-09" db="EMBL/GenBank/DDBJ databases">
        <title>Genomic Encyclopedia of Archaeal and Bacterial Type Strains, Phase II (KMG-II): from individual species to whole genera.</title>
        <authorList>
            <person name="Goeker M."/>
        </authorList>
    </citation>
    <scope>NUCLEOTIDE SEQUENCE [LARGE SCALE GENOMIC DNA]</scope>
    <source>
        <strain evidence="18 19">DSM 11458</strain>
    </source>
</reference>
<name>A0A420DTP7_9RHOB</name>
<comment type="subcellular location">
    <subcellularLocation>
        <location evidence="1">Cell inner membrane</location>
        <topology evidence="1">Peripheral membrane protein</topology>
    </subcellularLocation>
</comment>
<dbReference type="FunFam" id="3.40.50.300:FF:000016">
    <property type="entry name" value="Oligopeptide ABC transporter ATP-binding component"/>
    <property type="match status" value="1"/>
</dbReference>
<dbReference type="InterPro" id="IPR017871">
    <property type="entry name" value="ABC_transporter-like_CS"/>
</dbReference>
<organism evidence="18 19">
    <name type="scientific">Sulfitobacter guttiformis</name>
    <dbReference type="NCBI Taxonomy" id="74349"/>
    <lineage>
        <taxon>Bacteria</taxon>
        <taxon>Pseudomonadati</taxon>
        <taxon>Pseudomonadota</taxon>
        <taxon>Alphaproteobacteria</taxon>
        <taxon>Rhodobacterales</taxon>
        <taxon>Roseobacteraceae</taxon>
        <taxon>Sulfitobacter</taxon>
    </lineage>
</organism>
<evidence type="ECO:0000256" key="5">
    <source>
        <dbReference type="ARBA" id="ARBA00022519"/>
    </source>
</evidence>
<dbReference type="InterPro" id="IPR027417">
    <property type="entry name" value="P-loop_NTPase"/>
</dbReference>
<dbReference type="GO" id="GO:0015833">
    <property type="term" value="P:peptide transport"/>
    <property type="evidence" value="ECO:0007669"/>
    <property type="project" value="InterPro"/>
</dbReference>
<dbReference type="PANTHER" id="PTHR43776">
    <property type="entry name" value="TRANSPORT ATP-BINDING PROTEIN"/>
    <property type="match status" value="1"/>
</dbReference>
<dbReference type="Pfam" id="PF08352">
    <property type="entry name" value="oligo_HPY"/>
    <property type="match status" value="1"/>
</dbReference>
<sequence>MSAFLEIADVSRLFGPKLTTGEKIAAKLGATVETRSVRAVSDVTLSVRKGETLGLVGESGCGKSTLGRLIAGILPPTTGTVTIDGAPVMVKGKKITTRVQTVFQDPFASLDPRMKVGATVAEGPIAHGLTTKADAKEYVAEWFTRVGLDPEWVDRYPHQFSGGQRQRIAIARALAMQPDVLICDEPVASLDVSIQAQIINLFLELTKGLDLTCVFISHDLSVIQHVSDRVAVMYLGRIVELGPVADVFGKPAHPYTAALFGSVPKLVLDAEELVRFDTIEGEVPSPLSPPSGCYYHPRCPLATEACRTAQPETQILPDNRAVACYHFAQQLDAAKDSSGA</sequence>
<comment type="similarity">
    <text evidence="13">Belongs to the ABC transporter superfamily. Glutathione importer (TC 3.A.1.5.11) family.</text>
</comment>
<evidence type="ECO:0000256" key="6">
    <source>
        <dbReference type="ARBA" id="ARBA00022737"/>
    </source>
</evidence>
<keyword evidence="11" id="KW-0472">Membrane</keyword>
<dbReference type="InterPro" id="IPR013563">
    <property type="entry name" value="Oligopep_ABC_C"/>
</dbReference>
<dbReference type="InterPro" id="IPR003593">
    <property type="entry name" value="AAA+_ATPase"/>
</dbReference>
<gene>
    <name evidence="18" type="ORF">C8N30_2130</name>
</gene>
<protein>
    <recommendedName>
        <fullName evidence="15">Glutathione import ATP-binding protein GsiA</fullName>
        <ecNumber evidence="14">7.4.2.10</ecNumber>
    </recommendedName>
</protein>
<evidence type="ECO:0000256" key="3">
    <source>
        <dbReference type="ARBA" id="ARBA00022448"/>
    </source>
</evidence>
<feature type="domain" description="ABC transporter" evidence="17">
    <location>
        <begin position="5"/>
        <end position="260"/>
    </location>
</feature>
<comment type="catalytic activity">
    <reaction evidence="16">
        <text>glutathione(out) + ATP + H2O = glutathione(in) + ADP + phosphate + H(+)</text>
        <dbReference type="Rhea" id="RHEA:29791"/>
        <dbReference type="ChEBI" id="CHEBI:15377"/>
        <dbReference type="ChEBI" id="CHEBI:15378"/>
        <dbReference type="ChEBI" id="CHEBI:30616"/>
        <dbReference type="ChEBI" id="CHEBI:43474"/>
        <dbReference type="ChEBI" id="CHEBI:57925"/>
        <dbReference type="ChEBI" id="CHEBI:456216"/>
        <dbReference type="EC" id="7.4.2.10"/>
    </reaction>
</comment>
<evidence type="ECO:0000256" key="12">
    <source>
        <dbReference type="ARBA" id="ARBA00037530"/>
    </source>
</evidence>
<comment type="function">
    <text evidence="12">Part of the ABC transporter complex GsiABCD involved in glutathione import. Responsible for energy coupling to the transport system.</text>
</comment>
<evidence type="ECO:0000259" key="17">
    <source>
        <dbReference type="PROSITE" id="PS50893"/>
    </source>
</evidence>
<keyword evidence="3" id="KW-0813">Transport</keyword>
<dbReference type="GO" id="GO:0005524">
    <property type="term" value="F:ATP binding"/>
    <property type="evidence" value="ECO:0007669"/>
    <property type="project" value="UniProtKB-KW"/>
</dbReference>
<keyword evidence="10" id="KW-1278">Translocase</keyword>
<dbReference type="STRING" id="1443111.Z949_191"/>
<evidence type="ECO:0000256" key="16">
    <source>
        <dbReference type="ARBA" id="ARBA00047640"/>
    </source>
</evidence>
<evidence type="ECO:0000256" key="14">
    <source>
        <dbReference type="ARBA" id="ARBA00039050"/>
    </source>
</evidence>
<dbReference type="PANTHER" id="PTHR43776:SF15">
    <property type="entry name" value="GLUTATHIONE IMPORT ATP-BINDING PROTEIN GSIA"/>
    <property type="match status" value="1"/>
</dbReference>
<dbReference type="CDD" id="cd03257">
    <property type="entry name" value="ABC_NikE_OppD_transporters"/>
    <property type="match status" value="1"/>
</dbReference>
<accession>A0A420DTP7</accession>
<dbReference type="EC" id="7.4.2.10" evidence="14"/>
<dbReference type="PROSITE" id="PS50893">
    <property type="entry name" value="ABC_TRANSPORTER_2"/>
    <property type="match status" value="1"/>
</dbReference>
<keyword evidence="5" id="KW-0997">Cell inner membrane</keyword>
<dbReference type="Pfam" id="PF00005">
    <property type="entry name" value="ABC_tran"/>
    <property type="match status" value="1"/>
</dbReference>
<evidence type="ECO:0000256" key="13">
    <source>
        <dbReference type="ARBA" id="ARBA00038416"/>
    </source>
</evidence>
<evidence type="ECO:0000256" key="2">
    <source>
        <dbReference type="ARBA" id="ARBA00011469"/>
    </source>
</evidence>
<dbReference type="GO" id="GO:0005886">
    <property type="term" value="C:plasma membrane"/>
    <property type="evidence" value="ECO:0007669"/>
    <property type="project" value="UniProtKB-SubCell"/>
</dbReference>
<dbReference type="GO" id="GO:0055085">
    <property type="term" value="P:transmembrane transport"/>
    <property type="evidence" value="ECO:0007669"/>
    <property type="project" value="UniProtKB-ARBA"/>
</dbReference>
<dbReference type="PROSITE" id="PS00211">
    <property type="entry name" value="ABC_TRANSPORTER_1"/>
    <property type="match status" value="1"/>
</dbReference>
<keyword evidence="6" id="KW-0677">Repeat</keyword>